<evidence type="ECO:0000313" key="2">
    <source>
        <dbReference type="EMBL" id="OUQ10453.1"/>
    </source>
</evidence>
<organism evidence="2 3">
    <name type="scientific">Enterococcus cecorum</name>
    <dbReference type="NCBI Taxonomy" id="44008"/>
    <lineage>
        <taxon>Bacteria</taxon>
        <taxon>Bacillati</taxon>
        <taxon>Bacillota</taxon>
        <taxon>Bacilli</taxon>
        <taxon>Lactobacillales</taxon>
        <taxon>Enterococcaceae</taxon>
        <taxon>Enterococcus</taxon>
    </lineage>
</organism>
<sequence>MTKYIAVNNKKGGTGKTSVSCMLAVYLSRFGQTCLIDSDESGNATKRFTEEIEEQAELTRLFRRQEVVPMAVREQLDLVAGTAELELVNTELIQRINNTLIFSSYLRQFDTFKKYAYVVIDTRNDSNIITNNMLAASDLVLGVSDPSADGFEALLNLNGHIEYLANELTDVFTGKSYVHAEVRYIGNQIAHNTDVSRQFKQIISGNDMFLGYFQDRTAFNEASLQRISLLDLFEQEKYQQKQYQEFKKQTYELLDKIKTCIDGD</sequence>
<dbReference type="EMBL" id="NFLC01000009">
    <property type="protein sequence ID" value="OUQ10453.1"/>
    <property type="molecule type" value="Genomic_DNA"/>
</dbReference>
<dbReference type="InterPro" id="IPR025669">
    <property type="entry name" value="AAA_dom"/>
</dbReference>
<protein>
    <recommendedName>
        <fullName evidence="1">AAA domain-containing protein</fullName>
    </recommendedName>
</protein>
<dbReference type="PANTHER" id="PTHR13696:SF96">
    <property type="entry name" value="COBQ_COBB_MIND_PARA NUCLEOTIDE BINDING DOMAIN-CONTAINING PROTEIN"/>
    <property type="match status" value="1"/>
</dbReference>
<dbReference type="Gene3D" id="3.40.50.300">
    <property type="entry name" value="P-loop containing nucleotide triphosphate hydrolases"/>
    <property type="match status" value="1"/>
</dbReference>
<evidence type="ECO:0000259" key="1">
    <source>
        <dbReference type="Pfam" id="PF13614"/>
    </source>
</evidence>
<gene>
    <name evidence="2" type="ORF">B5E88_05675</name>
</gene>
<feature type="domain" description="AAA" evidence="1">
    <location>
        <begin position="3"/>
        <end position="162"/>
    </location>
</feature>
<dbReference type="Proteomes" id="UP000196074">
    <property type="component" value="Unassembled WGS sequence"/>
</dbReference>
<dbReference type="Pfam" id="PF13614">
    <property type="entry name" value="AAA_31"/>
    <property type="match status" value="1"/>
</dbReference>
<evidence type="ECO:0000313" key="3">
    <source>
        <dbReference type="Proteomes" id="UP000196074"/>
    </source>
</evidence>
<dbReference type="PANTHER" id="PTHR13696">
    <property type="entry name" value="P-LOOP CONTAINING NUCLEOSIDE TRIPHOSPHATE HYDROLASE"/>
    <property type="match status" value="1"/>
</dbReference>
<dbReference type="SUPFAM" id="SSF52540">
    <property type="entry name" value="P-loop containing nucleoside triphosphate hydrolases"/>
    <property type="match status" value="1"/>
</dbReference>
<name>A0A1Y4R1S6_9ENTE</name>
<reference evidence="3" key="1">
    <citation type="submission" date="2017-04" db="EMBL/GenBank/DDBJ databases">
        <title>Function of individual gut microbiota members based on whole genome sequencing of pure cultures obtained from chicken caecum.</title>
        <authorList>
            <person name="Medvecky M."/>
            <person name="Cejkova D."/>
            <person name="Polansky O."/>
            <person name="Karasova D."/>
            <person name="Kubasova T."/>
            <person name="Cizek A."/>
            <person name="Rychlik I."/>
        </authorList>
    </citation>
    <scope>NUCLEOTIDE SEQUENCE [LARGE SCALE GENOMIC DNA]</scope>
    <source>
        <strain evidence="3">An144</strain>
    </source>
</reference>
<accession>A0A1Y4R1S6</accession>
<dbReference type="CDD" id="cd02042">
    <property type="entry name" value="ParAB_family"/>
    <property type="match status" value="1"/>
</dbReference>
<dbReference type="RefSeq" id="WP_080961512.1">
    <property type="nucleotide sequence ID" value="NZ_CP010060.1"/>
</dbReference>
<comment type="caution">
    <text evidence="2">The sequence shown here is derived from an EMBL/GenBank/DDBJ whole genome shotgun (WGS) entry which is preliminary data.</text>
</comment>
<dbReference type="InterPro" id="IPR050678">
    <property type="entry name" value="DNA_Partitioning_ATPase"/>
</dbReference>
<dbReference type="InterPro" id="IPR027417">
    <property type="entry name" value="P-loop_NTPase"/>
</dbReference>
<proteinExistence type="predicted"/>
<dbReference type="AlphaFoldDB" id="A0A1Y4R1S6"/>